<dbReference type="EMBL" id="CP036275">
    <property type="protein sequence ID" value="QDU35764.1"/>
    <property type="molecule type" value="Genomic_DNA"/>
</dbReference>
<keyword evidence="4" id="KW-1185">Reference proteome</keyword>
<evidence type="ECO:0000259" key="2">
    <source>
        <dbReference type="Pfam" id="PF06439"/>
    </source>
</evidence>
<protein>
    <recommendedName>
        <fullName evidence="2">3-keto-alpha-glucoside-1,2-lyase/3-keto-2-hydroxy-glucal hydratase domain-containing protein</fullName>
    </recommendedName>
</protein>
<dbReference type="GO" id="GO:0016787">
    <property type="term" value="F:hydrolase activity"/>
    <property type="evidence" value="ECO:0007669"/>
    <property type="project" value="InterPro"/>
</dbReference>
<dbReference type="KEGG" id="mri:Mal4_00460"/>
<name>A0A517YZV5_9PLAN</name>
<organism evidence="3 4">
    <name type="scientific">Maioricimonas rarisocia</name>
    <dbReference type="NCBI Taxonomy" id="2528026"/>
    <lineage>
        <taxon>Bacteria</taxon>
        <taxon>Pseudomonadati</taxon>
        <taxon>Planctomycetota</taxon>
        <taxon>Planctomycetia</taxon>
        <taxon>Planctomycetales</taxon>
        <taxon>Planctomycetaceae</taxon>
        <taxon>Maioricimonas</taxon>
    </lineage>
</organism>
<dbReference type="InterPro" id="IPR010496">
    <property type="entry name" value="AL/BT2_dom"/>
</dbReference>
<feature type="domain" description="3-keto-alpha-glucoside-1,2-lyase/3-keto-2-hydroxy-glucal hydratase" evidence="2">
    <location>
        <begin position="26"/>
        <end position="228"/>
    </location>
</feature>
<feature type="signal peptide" evidence="1">
    <location>
        <begin position="1"/>
        <end position="18"/>
    </location>
</feature>
<sequence length="233" mass="25432" precursor="true">MKALSFVLLIPAVLLAHAGPLPAGEFRSIFDGETLDGWKALDMSYWSVEDGAITAESTPQHPCTSNQFLVWQGGDVADFELKLKFRVTGNGCNSGVQFRSRIRPDGLAVGYQADIYQSGPYLGGVCDELHSRNGPELLTANGKRTVIDASGKRTATDLEGQATMRPPGEWNDYHITACGQHIVLRINGVTCSELIDREEGHYDLKGILGLQLRSGDPMKVQFKDISLKQIPAE</sequence>
<dbReference type="Proteomes" id="UP000320496">
    <property type="component" value="Chromosome"/>
</dbReference>
<evidence type="ECO:0000256" key="1">
    <source>
        <dbReference type="SAM" id="SignalP"/>
    </source>
</evidence>
<evidence type="ECO:0000313" key="3">
    <source>
        <dbReference type="EMBL" id="QDU35764.1"/>
    </source>
</evidence>
<dbReference type="OrthoDB" id="5243170at2"/>
<accession>A0A517YZV5</accession>
<gene>
    <name evidence="3" type="ORF">Mal4_00460</name>
</gene>
<dbReference type="Gene3D" id="2.60.120.560">
    <property type="entry name" value="Exo-inulinase, domain 1"/>
    <property type="match status" value="1"/>
</dbReference>
<dbReference type="AlphaFoldDB" id="A0A517YZV5"/>
<proteinExistence type="predicted"/>
<reference evidence="3 4" key="1">
    <citation type="submission" date="2019-02" db="EMBL/GenBank/DDBJ databases">
        <title>Deep-cultivation of Planctomycetes and their phenomic and genomic characterization uncovers novel biology.</title>
        <authorList>
            <person name="Wiegand S."/>
            <person name="Jogler M."/>
            <person name="Boedeker C."/>
            <person name="Pinto D."/>
            <person name="Vollmers J."/>
            <person name="Rivas-Marin E."/>
            <person name="Kohn T."/>
            <person name="Peeters S.H."/>
            <person name="Heuer A."/>
            <person name="Rast P."/>
            <person name="Oberbeckmann S."/>
            <person name="Bunk B."/>
            <person name="Jeske O."/>
            <person name="Meyerdierks A."/>
            <person name="Storesund J.E."/>
            <person name="Kallscheuer N."/>
            <person name="Luecker S."/>
            <person name="Lage O.M."/>
            <person name="Pohl T."/>
            <person name="Merkel B.J."/>
            <person name="Hornburger P."/>
            <person name="Mueller R.-W."/>
            <person name="Bruemmer F."/>
            <person name="Labrenz M."/>
            <person name="Spormann A.M."/>
            <person name="Op den Camp H."/>
            <person name="Overmann J."/>
            <person name="Amann R."/>
            <person name="Jetten M.S.M."/>
            <person name="Mascher T."/>
            <person name="Medema M.H."/>
            <person name="Devos D.P."/>
            <person name="Kaster A.-K."/>
            <person name="Ovreas L."/>
            <person name="Rohde M."/>
            <person name="Galperin M.Y."/>
            <person name="Jogler C."/>
        </authorList>
    </citation>
    <scope>NUCLEOTIDE SEQUENCE [LARGE SCALE GENOMIC DNA]</scope>
    <source>
        <strain evidence="3 4">Mal4</strain>
    </source>
</reference>
<evidence type="ECO:0000313" key="4">
    <source>
        <dbReference type="Proteomes" id="UP000320496"/>
    </source>
</evidence>
<keyword evidence="1" id="KW-0732">Signal</keyword>
<feature type="chain" id="PRO_5021713799" description="3-keto-alpha-glucoside-1,2-lyase/3-keto-2-hydroxy-glucal hydratase domain-containing protein" evidence="1">
    <location>
        <begin position="19"/>
        <end position="233"/>
    </location>
</feature>
<dbReference type="Pfam" id="PF06439">
    <property type="entry name" value="3keto-disac_hyd"/>
    <property type="match status" value="1"/>
</dbReference>
<dbReference type="RefSeq" id="WP_145366468.1">
    <property type="nucleotide sequence ID" value="NZ_CP036275.1"/>
</dbReference>